<proteinExistence type="predicted"/>
<gene>
    <name evidence="2" type="ORF">NDU88_003865</name>
</gene>
<comment type="caution">
    <text evidence="2">The sequence shown here is derived from an EMBL/GenBank/DDBJ whole genome shotgun (WGS) entry which is preliminary data.</text>
</comment>
<feature type="region of interest" description="Disordered" evidence="1">
    <location>
        <begin position="1"/>
        <end position="100"/>
    </location>
</feature>
<name>A0AAV7PFT8_PLEWA</name>
<evidence type="ECO:0000256" key="1">
    <source>
        <dbReference type="SAM" id="MobiDB-lite"/>
    </source>
</evidence>
<evidence type="ECO:0000313" key="3">
    <source>
        <dbReference type="Proteomes" id="UP001066276"/>
    </source>
</evidence>
<accession>A0AAV7PFT8</accession>
<reference evidence="2" key="1">
    <citation type="journal article" date="2022" name="bioRxiv">
        <title>Sequencing and chromosome-scale assembly of the giantPleurodeles waltlgenome.</title>
        <authorList>
            <person name="Brown T."/>
            <person name="Elewa A."/>
            <person name="Iarovenko S."/>
            <person name="Subramanian E."/>
            <person name="Araus A.J."/>
            <person name="Petzold A."/>
            <person name="Susuki M."/>
            <person name="Suzuki K.-i.T."/>
            <person name="Hayashi T."/>
            <person name="Toyoda A."/>
            <person name="Oliveira C."/>
            <person name="Osipova E."/>
            <person name="Leigh N.D."/>
            <person name="Simon A."/>
            <person name="Yun M.H."/>
        </authorList>
    </citation>
    <scope>NUCLEOTIDE SEQUENCE</scope>
    <source>
        <strain evidence="2">20211129_DDA</strain>
        <tissue evidence="2">Liver</tissue>
    </source>
</reference>
<dbReference type="AlphaFoldDB" id="A0AAV7PFT8"/>
<organism evidence="2 3">
    <name type="scientific">Pleurodeles waltl</name>
    <name type="common">Iberian ribbed newt</name>
    <dbReference type="NCBI Taxonomy" id="8319"/>
    <lineage>
        <taxon>Eukaryota</taxon>
        <taxon>Metazoa</taxon>
        <taxon>Chordata</taxon>
        <taxon>Craniata</taxon>
        <taxon>Vertebrata</taxon>
        <taxon>Euteleostomi</taxon>
        <taxon>Amphibia</taxon>
        <taxon>Batrachia</taxon>
        <taxon>Caudata</taxon>
        <taxon>Salamandroidea</taxon>
        <taxon>Salamandridae</taxon>
        <taxon>Pleurodelinae</taxon>
        <taxon>Pleurodeles</taxon>
    </lineage>
</organism>
<dbReference type="Proteomes" id="UP001066276">
    <property type="component" value="Chromosome 7"/>
</dbReference>
<protein>
    <submittedName>
        <fullName evidence="2">Uncharacterized protein</fullName>
    </submittedName>
</protein>
<evidence type="ECO:0000313" key="2">
    <source>
        <dbReference type="EMBL" id="KAJ1125433.1"/>
    </source>
</evidence>
<dbReference type="EMBL" id="JANPWB010000011">
    <property type="protein sequence ID" value="KAJ1125433.1"/>
    <property type="molecule type" value="Genomic_DNA"/>
</dbReference>
<sequence>MNAVLWGRQRVKPLWKESGGRQEEEKPRRSRAGPTQVSEVAREKRQGTTITGYPRHIGQHIRARDRERRRAAWSGRARPEGPQLLYNKGSSTCGPGGHRF</sequence>
<feature type="compositionally biased region" description="Basic and acidic residues" evidence="1">
    <location>
        <begin position="14"/>
        <end position="27"/>
    </location>
</feature>
<keyword evidence="3" id="KW-1185">Reference proteome</keyword>